<evidence type="ECO:0000313" key="4">
    <source>
        <dbReference type="EMBL" id="PRQ76646.1"/>
    </source>
</evidence>
<dbReference type="EMBL" id="CWKI01000002">
    <property type="protein sequence ID" value="CTR05114.1"/>
    <property type="molecule type" value="Genomic_DNA"/>
</dbReference>
<evidence type="ECO:0000313" key="3">
    <source>
        <dbReference type="EMBL" id="CTR05114.1"/>
    </source>
</evidence>
<dbReference type="Proteomes" id="UP000199069">
    <property type="component" value="Unassembled WGS sequence"/>
</dbReference>
<reference evidence="3 5" key="1">
    <citation type="submission" date="2015-07" db="EMBL/GenBank/DDBJ databases">
        <authorList>
            <person name="Cajimat M.N.B."/>
            <person name="Milazzo M.L."/>
            <person name="Fulhorst C.F."/>
        </authorList>
    </citation>
    <scope>NUCLEOTIDE SEQUENCE [LARGE SCALE GENOMIC DNA]</scope>
    <source>
        <strain evidence="3">Single colony</strain>
    </source>
</reference>
<evidence type="ECO:0000259" key="2">
    <source>
        <dbReference type="Pfam" id="PF25540"/>
    </source>
</evidence>
<dbReference type="InterPro" id="IPR057683">
    <property type="entry name" value="DUF7923"/>
</dbReference>
<feature type="domain" description="DUF7923" evidence="2">
    <location>
        <begin position="337"/>
        <end position="497"/>
    </location>
</feature>
<dbReference type="SUPFAM" id="SSF53335">
    <property type="entry name" value="S-adenosyl-L-methionine-dependent methyltransferases"/>
    <property type="match status" value="1"/>
</dbReference>
<feature type="compositionally biased region" description="Acidic residues" evidence="1">
    <location>
        <begin position="516"/>
        <end position="525"/>
    </location>
</feature>
<proteinExistence type="predicted"/>
<protein>
    <recommendedName>
        <fullName evidence="2">DUF7923 domain-containing protein</fullName>
    </recommendedName>
</protein>
<dbReference type="Proteomes" id="UP000239560">
    <property type="component" value="Unassembled WGS sequence"/>
</dbReference>
<keyword evidence="5" id="KW-1185">Reference proteome</keyword>
<feature type="compositionally biased region" description="Pro residues" evidence="1">
    <location>
        <begin position="616"/>
        <end position="636"/>
    </location>
</feature>
<organism evidence="3 5">
    <name type="scientific">Rhodotorula toruloides</name>
    <name type="common">Yeast</name>
    <name type="synonym">Rhodosporidium toruloides</name>
    <dbReference type="NCBI Taxonomy" id="5286"/>
    <lineage>
        <taxon>Eukaryota</taxon>
        <taxon>Fungi</taxon>
        <taxon>Dikarya</taxon>
        <taxon>Basidiomycota</taxon>
        <taxon>Pucciniomycotina</taxon>
        <taxon>Microbotryomycetes</taxon>
        <taxon>Sporidiobolales</taxon>
        <taxon>Sporidiobolaceae</taxon>
        <taxon>Rhodotorula</taxon>
    </lineage>
</organism>
<feature type="compositionally biased region" description="Low complexity" evidence="1">
    <location>
        <begin position="560"/>
        <end position="575"/>
    </location>
</feature>
<evidence type="ECO:0000313" key="6">
    <source>
        <dbReference type="Proteomes" id="UP000239560"/>
    </source>
</evidence>
<sequence>MANGNLSHSMRENYGTHGVAEYYKIVQESYRNPHFPGLKKVLAQFLDRYVAQEKPKSIKVLDLAAGSGEATEAILAWKASRWPKTDTTALATTEPARQPEEAPSATVPPSQTSQASRPLALPIRQPFIPPSRNPSARPAVRPNRPQTAPAASEPELSIVASDPFTSPAYRARVGLPCLELSFTDVAAGKLPAPGSTEAPGEGDDEVELYDIVVISFALHLVESSSEMWALLAELGKRTRWLVITAPHKKPEIKSSWGWRRWNPSAWCPAEGRGDVGGVEGDGYEIVLDRVDLLSDPTSSPPSPHSRLTHVSLNSLTGATHAAGMTATPPQPAKAPGRVLLLLDGDHTLPECDSLIRGAQGGSLAAHSLHHRLKLWASSEMGRGCQTSVHVFGDVAQLAKSLRIPAEILHNFVRGFSSTPAPSAFSNVLQSSTLKGHLGFTAPLVDAVVLVGWYTDMHAHWLGRLISAGVVDPSRLALVETAHPLAKSVARLVTRRVKLGDFTDVLPVVKDITDPPSDVEEGEGLEAETMAAGPPPGLAMPVGERLATPSFEPALPEEGLTPRAATPAARPATRSPQSPPQPAPEVPQTPSPTVASVPPRPATAPAASQREEVAQPPSLPPTPEATPEPATTPPPAAKPSKVAFPRAPPVPPQYEPLLRILIALQAPSPAGVVPPAPLWSAVGNELQKSELKGRYGKLTAYMLAAQKDGWVVTGKGETEGSEWVKISQRGLRAMGKKPVR</sequence>
<name>A0A0K3C5Z2_RHOTO</name>
<feature type="compositionally biased region" description="Polar residues" evidence="1">
    <location>
        <begin position="107"/>
        <end position="116"/>
    </location>
</feature>
<dbReference type="InterPro" id="IPR029063">
    <property type="entry name" value="SAM-dependent_MTases_sf"/>
</dbReference>
<dbReference type="AlphaFoldDB" id="A0A0K3C5Z2"/>
<reference evidence="4 6" key="2">
    <citation type="journal article" date="2018" name="Elife">
        <title>Functional genomics of lipid metabolism in the oleaginous yeast Rhodosporidium toruloides.</title>
        <authorList>
            <person name="Coradetti S.T."/>
            <person name="Pinel D."/>
            <person name="Geiselman G."/>
            <person name="Ito M."/>
            <person name="Mondo S."/>
            <person name="Reilly M.C."/>
            <person name="Cheng Y.F."/>
            <person name="Bauer S."/>
            <person name="Grigoriev I."/>
            <person name="Gladden J.M."/>
            <person name="Simmons B.A."/>
            <person name="Brem R."/>
            <person name="Arkin A.P."/>
            <person name="Skerker J.M."/>
        </authorList>
    </citation>
    <scope>NUCLEOTIDE SEQUENCE [LARGE SCALE GENOMIC DNA]</scope>
    <source>
        <strain evidence="4 6">NBRC 0880</strain>
    </source>
</reference>
<dbReference type="EMBL" id="LCTV02000002">
    <property type="protein sequence ID" value="PRQ76646.1"/>
    <property type="molecule type" value="Genomic_DNA"/>
</dbReference>
<dbReference type="Pfam" id="PF25540">
    <property type="entry name" value="DUF7923"/>
    <property type="match status" value="1"/>
</dbReference>
<accession>A0A0K3C5Z2</accession>
<evidence type="ECO:0000256" key="1">
    <source>
        <dbReference type="SAM" id="MobiDB-lite"/>
    </source>
</evidence>
<dbReference type="OrthoDB" id="66144at2759"/>
<feature type="region of interest" description="Disordered" evidence="1">
    <location>
        <begin position="91"/>
        <end position="156"/>
    </location>
</feature>
<feature type="region of interest" description="Disordered" evidence="1">
    <location>
        <begin position="512"/>
        <end position="649"/>
    </location>
</feature>
<gene>
    <name evidence="3" type="primary">FGENESH: predicted gene_2.144</name>
    <name evidence="4" type="ORF">AAT19DRAFT_12064</name>
    <name evidence="3" type="ORF">BN2166_0009750</name>
</gene>
<evidence type="ECO:0000313" key="5">
    <source>
        <dbReference type="Proteomes" id="UP000199069"/>
    </source>
</evidence>
<feature type="compositionally biased region" description="Pro residues" evidence="1">
    <location>
        <begin position="576"/>
        <end position="589"/>
    </location>
</feature>